<evidence type="ECO:0000256" key="4">
    <source>
        <dbReference type="ARBA" id="ARBA00023306"/>
    </source>
</evidence>
<dbReference type="PANTHER" id="PTHR34298:SF2">
    <property type="entry name" value="SEGREGATION AND CONDENSATION PROTEIN B"/>
    <property type="match status" value="1"/>
</dbReference>
<dbReference type="SUPFAM" id="SSF46785">
    <property type="entry name" value="Winged helix' DNA-binding domain"/>
    <property type="match status" value="2"/>
</dbReference>
<evidence type="ECO:0000313" key="5">
    <source>
        <dbReference type="EMBL" id="QDT34886.1"/>
    </source>
</evidence>
<evidence type="ECO:0000313" key="6">
    <source>
        <dbReference type="Proteomes" id="UP000315724"/>
    </source>
</evidence>
<keyword evidence="4" id="KW-0131">Cell cycle</keyword>
<keyword evidence="2" id="KW-0132">Cell division</keyword>
<evidence type="ECO:0000256" key="1">
    <source>
        <dbReference type="ARBA" id="ARBA00022490"/>
    </source>
</evidence>
<keyword evidence="6" id="KW-1185">Reference proteome</keyword>
<sequence length="260" mass="29301">MTDPNPELEPDGSHDEMSLEEIEAAYMRALETAETAEHLIPELDQEAFPEPEEELPDTLAVENLSPEDVDPIDDLQVVEADVSKEEEVRVTQLQVAEGLLFVGGEPLPAKKMTDLLGGTTTHEQVDLLLEELNQRYASENRPYEIRLVEGGYTMVLKAEHEHVRRRVYGQGPKDVKLGQEALEVLAFIAYQQPTTREDVEAIGKKNAGGLLRQLLRRQLIVLNRNEQSDSETYQTTKRFLDLFGLGSIDDLPQATDFDFK</sequence>
<dbReference type="KEGG" id="tpol:Mal48_41590"/>
<gene>
    <name evidence="5" type="ORF">Mal48_41590</name>
</gene>
<dbReference type="InterPro" id="IPR036388">
    <property type="entry name" value="WH-like_DNA-bd_sf"/>
</dbReference>
<name>A0A517QTB4_9PLAN</name>
<evidence type="ECO:0000256" key="3">
    <source>
        <dbReference type="ARBA" id="ARBA00022829"/>
    </source>
</evidence>
<dbReference type="RefSeq" id="WP_197441839.1">
    <property type="nucleotide sequence ID" value="NZ_CP036267.1"/>
</dbReference>
<evidence type="ECO:0008006" key="7">
    <source>
        <dbReference type="Google" id="ProtNLM"/>
    </source>
</evidence>
<dbReference type="PANTHER" id="PTHR34298">
    <property type="entry name" value="SEGREGATION AND CONDENSATION PROTEIN B"/>
    <property type="match status" value="1"/>
</dbReference>
<dbReference type="InterPro" id="IPR036390">
    <property type="entry name" value="WH_DNA-bd_sf"/>
</dbReference>
<organism evidence="5 6">
    <name type="scientific">Thalassoglobus polymorphus</name>
    <dbReference type="NCBI Taxonomy" id="2527994"/>
    <lineage>
        <taxon>Bacteria</taxon>
        <taxon>Pseudomonadati</taxon>
        <taxon>Planctomycetota</taxon>
        <taxon>Planctomycetia</taxon>
        <taxon>Planctomycetales</taxon>
        <taxon>Planctomycetaceae</taxon>
        <taxon>Thalassoglobus</taxon>
    </lineage>
</organism>
<dbReference type="Pfam" id="PF04079">
    <property type="entry name" value="SMC_ScpB"/>
    <property type="match status" value="1"/>
</dbReference>
<dbReference type="GO" id="GO:0051304">
    <property type="term" value="P:chromosome separation"/>
    <property type="evidence" value="ECO:0007669"/>
    <property type="project" value="InterPro"/>
</dbReference>
<dbReference type="Proteomes" id="UP000315724">
    <property type="component" value="Chromosome"/>
</dbReference>
<keyword evidence="1" id="KW-0963">Cytoplasm</keyword>
<protein>
    <recommendedName>
        <fullName evidence="7">Segregation and condensation protein B</fullName>
    </recommendedName>
</protein>
<dbReference type="GO" id="GO:0051301">
    <property type="term" value="P:cell division"/>
    <property type="evidence" value="ECO:0007669"/>
    <property type="project" value="UniProtKB-KW"/>
</dbReference>
<accession>A0A517QTB4</accession>
<keyword evidence="3" id="KW-0159">Chromosome partition</keyword>
<dbReference type="EMBL" id="CP036267">
    <property type="protein sequence ID" value="QDT34886.1"/>
    <property type="molecule type" value="Genomic_DNA"/>
</dbReference>
<evidence type="ECO:0000256" key="2">
    <source>
        <dbReference type="ARBA" id="ARBA00022618"/>
    </source>
</evidence>
<dbReference type="AlphaFoldDB" id="A0A517QTB4"/>
<dbReference type="Gene3D" id="1.10.10.10">
    <property type="entry name" value="Winged helix-like DNA-binding domain superfamily/Winged helix DNA-binding domain"/>
    <property type="match status" value="2"/>
</dbReference>
<reference evidence="5 6" key="1">
    <citation type="submission" date="2019-02" db="EMBL/GenBank/DDBJ databases">
        <title>Deep-cultivation of Planctomycetes and their phenomic and genomic characterization uncovers novel biology.</title>
        <authorList>
            <person name="Wiegand S."/>
            <person name="Jogler M."/>
            <person name="Boedeker C."/>
            <person name="Pinto D."/>
            <person name="Vollmers J."/>
            <person name="Rivas-Marin E."/>
            <person name="Kohn T."/>
            <person name="Peeters S.H."/>
            <person name="Heuer A."/>
            <person name="Rast P."/>
            <person name="Oberbeckmann S."/>
            <person name="Bunk B."/>
            <person name="Jeske O."/>
            <person name="Meyerdierks A."/>
            <person name="Storesund J.E."/>
            <person name="Kallscheuer N."/>
            <person name="Luecker S."/>
            <person name="Lage O.M."/>
            <person name="Pohl T."/>
            <person name="Merkel B.J."/>
            <person name="Hornburger P."/>
            <person name="Mueller R.-W."/>
            <person name="Bruemmer F."/>
            <person name="Labrenz M."/>
            <person name="Spormann A.M."/>
            <person name="Op den Camp H."/>
            <person name="Overmann J."/>
            <person name="Amann R."/>
            <person name="Jetten M.S.M."/>
            <person name="Mascher T."/>
            <person name="Medema M.H."/>
            <person name="Devos D.P."/>
            <person name="Kaster A.-K."/>
            <person name="Ovreas L."/>
            <person name="Rohde M."/>
            <person name="Galperin M.Y."/>
            <person name="Jogler C."/>
        </authorList>
    </citation>
    <scope>NUCLEOTIDE SEQUENCE [LARGE SCALE GENOMIC DNA]</scope>
    <source>
        <strain evidence="5 6">Mal48</strain>
    </source>
</reference>
<dbReference type="InterPro" id="IPR005234">
    <property type="entry name" value="ScpB_csome_segregation"/>
</dbReference>
<proteinExistence type="predicted"/>